<evidence type="ECO:0000313" key="3">
    <source>
        <dbReference type="EMBL" id="OWZ14998.1"/>
    </source>
</evidence>
<feature type="region of interest" description="Disordered" evidence="2">
    <location>
        <begin position="1"/>
        <end position="52"/>
    </location>
</feature>
<protein>
    <recommendedName>
        <fullName evidence="5">Bzip transcription factor</fullName>
    </recommendedName>
</protein>
<name>A0A225WCN1_9STRA</name>
<proteinExistence type="predicted"/>
<reference evidence="4" key="1">
    <citation type="submission" date="2017-03" db="EMBL/GenBank/DDBJ databases">
        <title>Phytopthora megakarya and P. palmivora, two closely related causual agents of cacao black pod achieved similar genome size and gene model numbers by different mechanisms.</title>
        <authorList>
            <person name="Ali S."/>
            <person name="Shao J."/>
            <person name="Larry D.J."/>
            <person name="Kronmiller B."/>
            <person name="Shen D."/>
            <person name="Strem M.D."/>
            <person name="Melnick R.L."/>
            <person name="Guiltinan M.J."/>
            <person name="Tyler B.M."/>
            <person name="Meinhardt L.W."/>
            <person name="Bailey B.A."/>
        </authorList>
    </citation>
    <scope>NUCLEOTIDE SEQUENCE [LARGE SCALE GENOMIC DNA]</scope>
    <source>
        <strain evidence="4">zdho120</strain>
    </source>
</reference>
<evidence type="ECO:0000256" key="2">
    <source>
        <dbReference type="SAM" id="MobiDB-lite"/>
    </source>
</evidence>
<evidence type="ECO:0000256" key="1">
    <source>
        <dbReference type="SAM" id="Coils"/>
    </source>
</evidence>
<dbReference type="Proteomes" id="UP000198211">
    <property type="component" value="Unassembled WGS sequence"/>
</dbReference>
<feature type="coiled-coil region" evidence="1">
    <location>
        <begin position="82"/>
        <end position="112"/>
    </location>
</feature>
<accession>A0A225WCN1</accession>
<evidence type="ECO:0000313" key="4">
    <source>
        <dbReference type="Proteomes" id="UP000198211"/>
    </source>
</evidence>
<evidence type="ECO:0008006" key="5">
    <source>
        <dbReference type="Google" id="ProtNLM"/>
    </source>
</evidence>
<keyword evidence="4" id="KW-1185">Reference proteome</keyword>
<dbReference type="AlphaFoldDB" id="A0A225WCN1"/>
<keyword evidence="1" id="KW-0175">Coiled coil</keyword>
<dbReference type="EMBL" id="NBNE01001215">
    <property type="protein sequence ID" value="OWZ14998.1"/>
    <property type="molecule type" value="Genomic_DNA"/>
</dbReference>
<sequence>MFQYKSVRVEKNCADKQTSPPNSILEKKRKFLSTEGDGGSKRKSSKSTPKTVNYPQEDWVLAAIESQQRLRKLRRERQRRYRKKQDNRMLTLEEETNRIRQEIEKLEQHRRNLSPSVRARANMWSAVGAYFHVCRNAKSTSFEEQDFVQATMTSDVVFNGGCGTKALIEEMRRFSSSFEDFELELLFLKKDTENSLVATTTTTFTLSKQTLQKVFPHLWSSENGGRPRSPLADKLVGQRIVVPGTIRFTWDETKCRMTSVLSRTDLVTPMLELVGSLENLAQVFEHKRVFG</sequence>
<comment type="caution">
    <text evidence="3">The sequence shown here is derived from an EMBL/GenBank/DDBJ whole genome shotgun (WGS) entry which is preliminary data.</text>
</comment>
<gene>
    <name evidence="3" type="ORF">PHMEG_00011438</name>
</gene>
<organism evidence="3 4">
    <name type="scientific">Phytophthora megakarya</name>
    <dbReference type="NCBI Taxonomy" id="4795"/>
    <lineage>
        <taxon>Eukaryota</taxon>
        <taxon>Sar</taxon>
        <taxon>Stramenopiles</taxon>
        <taxon>Oomycota</taxon>
        <taxon>Peronosporomycetes</taxon>
        <taxon>Peronosporales</taxon>
        <taxon>Peronosporaceae</taxon>
        <taxon>Phytophthora</taxon>
    </lineage>
</organism>